<evidence type="ECO:0000256" key="2">
    <source>
        <dbReference type="ARBA" id="ARBA00009560"/>
    </source>
</evidence>
<dbReference type="InParanoid" id="J4H3F1"/>
<evidence type="ECO:0000256" key="3">
    <source>
        <dbReference type="ARBA" id="ARBA00022705"/>
    </source>
</evidence>
<dbReference type="STRING" id="599839.J4H3F1"/>
<evidence type="ECO:0000313" key="8">
    <source>
        <dbReference type="EMBL" id="CCM03164.1"/>
    </source>
</evidence>
<sequence>MVAPRQRPIIKVFRKYGHSLGPEALEFLEEILDRHEVADEDVEFSIEWIAKEYNKQDDAQMKVSLDVLKRVYNTFQGSVDQSEGAPDMLDPESQLHFIDAFDMPLWHWSHERSAFERQDHTFPWRRASGSLTIAGTADSRVMAMRNRLNIIRQTVLRNDHFSPSTLPSRDRENLLTLRSTKQLLGRAGERFLLFGMLCHNKEGKLCLEDQDGSVELDFSQLDQPSEGLFTEGCFALVEGEYTEDAILVVIAVGHPPCESRETARSIYGHVDFLGQGATTLLEDTHLAARVRLELPDLRFFVLSDVWLDHPETLRGLRKMFDHCMENSFIPKVIVLCGNFSSRGISQGNSREVRRFQDQLDSLADLIAAYPLITRTTHIVFVPGPLDVTVNSVLPRRPLMSSFVSRLKSRVPKVHFATNPCRIKFFEQEIVIFREDMMAKMLRNLVGVKPDAKNDDLKRYLVQSILDQSHLVPLTTSIQPILSDFDHTLRLYPLPSAVVLADKYDRYQMTYEGCHVFNPGSFVGSSFAFSAYAPARRESEEW</sequence>
<evidence type="ECO:0000259" key="7">
    <source>
        <dbReference type="Pfam" id="PF04042"/>
    </source>
</evidence>
<dbReference type="GO" id="GO:0042276">
    <property type="term" value="P:error-prone translesion synthesis"/>
    <property type="evidence" value="ECO:0007669"/>
    <property type="project" value="TreeGrafter"/>
</dbReference>
<organism evidence="8 9">
    <name type="scientific">Fibroporia radiculosa</name>
    <dbReference type="NCBI Taxonomy" id="599839"/>
    <lineage>
        <taxon>Eukaryota</taxon>
        <taxon>Fungi</taxon>
        <taxon>Dikarya</taxon>
        <taxon>Basidiomycota</taxon>
        <taxon>Agaricomycotina</taxon>
        <taxon>Agaricomycetes</taxon>
        <taxon>Polyporales</taxon>
        <taxon>Fibroporiaceae</taxon>
        <taxon>Fibroporia</taxon>
    </lineage>
</organism>
<dbReference type="PANTHER" id="PTHR12708">
    <property type="entry name" value="DNA POLYMERASE EPSILON SUBUNIT B"/>
    <property type="match status" value="1"/>
</dbReference>
<evidence type="ECO:0000256" key="5">
    <source>
        <dbReference type="ARBA" id="ARBA00023242"/>
    </source>
</evidence>
<evidence type="ECO:0000256" key="6">
    <source>
        <dbReference type="PIRNR" id="PIRNR000799"/>
    </source>
</evidence>
<evidence type="ECO:0000256" key="4">
    <source>
        <dbReference type="ARBA" id="ARBA00023125"/>
    </source>
</evidence>
<evidence type="ECO:0000256" key="1">
    <source>
        <dbReference type="ARBA" id="ARBA00004123"/>
    </source>
</evidence>
<dbReference type="Proteomes" id="UP000006352">
    <property type="component" value="Unassembled WGS sequence"/>
</dbReference>
<dbReference type="Pfam" id="PF04042">
    <property type="entry name" value="DNA_pol_E_B"/>
    <property type="match status" value="1"/>
</dbReference>
<dbReference type="PIRSF" id="PIRSF000799">
    <property type="entry name" value="DNA_pol_eps_2"/>
    <property type="match status" value="1"/>
</dbReference>
<dbReference type="GO" id="GO:0006261">
    <property type="term" value="P:DNA-templated DNA replication"/>
    <property type="evidence" value="ECO:0007669"/>
    <property type="project" value="InterPro"/>
</dbReference>
<evidence type="ECO:0000313" key="9">
    <source>
        <dbReference type="Proteomes" id="UP000006352"/>
    </source>
</evidence>
<keyword evidence="5 6" id="KW-0539">Nucleus</keyword>
<dbReference type="GO" id="GO:0003677">
    <property type="term" value="F:DNA binding"/>
    <property type="evidence" value="ECO:0007669"/>
    <property type="project" value="UniProtKB-UniRule"/>
</dbReference>
<dbReference type="InterPro" id="IPR016266">
    <property type="entry name" value="POLE2"/>
</dbReference>
<comment type="function">
    <text evidence="6">Participates in DNA repair and in chromosomal DNA replication.</text>
</comment>
<dbReference type="AlphaFoldDB" id="J4H3F1"/>
<dbReference type="InterPro" id="IPR007185">
    <property type="entry name" value="DNA_pol_a/d/e_bsu"/>
</dbReference>
<keyword evidence="9" id="KW-1185">Reference proteome</keyword>
<name>J4H3F1_9APHY</name>
<accession>J4H3F1</accession>
<comment type="subcellular location">
    <subcellularLocation>
        <location evidence="1 6">Nucleus</location>
    </subcellularLocation>
</comment>
<dbReference type="GeneID" id="24098075"/>
<protein>
    <recommendedName>
        <fullName evidence="6">DNA polymerase epsilon subunit</fullName>
    </recommendedName>
    <alternativeName>
        <fullName evidence="6">DNA polymerase II subunit 2</fullName>
    </alternativeName>
</protein>
<gene>
    <name evidence="8" type="ORF">FIBRA_05286</name>
</gene>
<proteinExistence type="inferred from homology"/>
<dbReference type="PANTHER" id="PTHR12708:SF0">
    <property type="entry name" value="DNA POLYMERASE EPSILON SUBUNIT 2"/>
    <property type="match status" value="1"/>
</dbReference>
<feature type="domain" description="DNA polymerase alpha/delta/epsilon subunit B" evidence="7">
    <location>
        <begin position="300"/>
        <end position="503"/>
    </location>
</feature>
<keyword evidence="3 6" id="KW-0235">DNA replication</keyword>
<dbReference type="HOGENOM" id="CLU_010628_2_1_1"/>
<dbReference type="GO" id="GO:0008622">
    <property type="term" value="C:epsilon DNA polymerase complex"/>
    <property type="evidence" value="ECO:0007669"/>
    <property type="project" value="UniProtKB-UniRule"/>
</dbReference>
<reference evidence="8 9" key="1">
    <citation type="journal article" date="2012" name="Appl. Environ. Microbiol.">
        <title>Short-read sequencing for genomic analysis of the brown rot fungus Fibroporia radiculosa.</title>
        <authorList>
            <person name="Tang J.D."/>
            <person name="Perkins A.D."/>
            <person name="Sonstegard T.S."/>
            <person name="Schroeder S.G."/>
            <person name="Burgess S.C."/>
            <person name="Diehl S.V."/>
        </authorList>
    </citation>
    <scope>NUCLEOTIDE SEQUENCE [LARGE SCALE GENOMIC DNA]</scope>
    <source>
        <strain evidence="8 9">TFFH 294</strain>
    </source>
</reference>
<keyword evidence="4 6" id="KW-0238">DNA-binding</keyword>
<dbReference type="EMBL" id="HE797103">
    <property type="protein sequence ID" value="CCM03164.1"/>
    <property type="molecule type" value="Genomic_DNA"/>
</dbReference>
<dbReference type="FunCoup" id="J4H3F1">
    <property type="interactions" value="322"/>
</dbReference>
<dbReference type="Gene3D" id="3.60.21.50">
    <property type="match status" value="1"/>
</dbReference>
<dbReference type="RefSeq" id="XP_012182447.1">
    <property type="nucleotide sequence ID" value="XM_012327057.1"/>
</dbReference>
<dbReference type="OrthoDB" id="10254730at2759"/>
<comment type="similarity">
    <text evidence="2 6">Belongs to the DNA polymerase epsilon subunit B family.</text>
</comment>